<dbReference type="Proteomes" id="UP000694892">
    <property type="component" value="Chromosome 8L"/>
</dbReference>
<name>A0A974H744_XENLA</name>
<feature type="transmembrane region" description="Helical" evidence="1">
    <location>
        <begin position="71"/>
        <end position="90"/>
    </location>
</feature>
<dbReference type="AlphaFoldDB" id="A0A974H744"/>
<feature type="transmembrane region" description="Helical" evidence="1">
    <location>
        <begin position="44"/>
        <end position="64"/>
    </location>
</feature>
<accession>A0A974H744</accession>
<keyword evidence="1" id="KW-0472">Membrane</keyword>
<sequence length="96" mass="11093">MLCCTFYFNYFHDNACEQCGQNFFQAVLPTIRKVLEMTNYWSKILETLFICSCILLAPVFSYYLSKGTRQILIRAAGLAITFTVACVLIPDKQRFL</sequence>
<keyword evidence="1" id="KW-1133">Transmembrane helix</keyword>
<protein>
    <submittedName>
        <fullName evidence="2">Uncharacterized protein</fullName>
    </submittedName>
</protein>
<proteinExistence type="predicted"/>
<evidence type="ECO:0000313" key="3">
    <source>
        <dbReference type="Proteomes" id="UP000694892"/>
    </source>
</evidence>
<organism evidence="2 3">
    <name type="scientific">Xenopus laevis</name>
    <name type="common">African clawed frog</name>
    <dbReference type="NCBI Taxonomy" id="8355"/>
    <lineage>
        <taxon>Eukaryota</taxon>
        <taxon>Metazoa</taxon>
        <taxon>Chordata</taxon>
        <taxon>Craniata</taxon>
        <taxon>Vertebrata</taxon>
        <taxon>Euteleostomi</taxon>
        <taxon>Amphibia</taxon>
        <taxon>Batrachia</taxon>
        <taxon>Anura</taxon>
        <taxon>Pipoidea</taxon>
        <taxon>Pipidae</taxon>
        <taxon>Xenopodinae</taxon>
        <taxon>Xenopus</taxon>
        <taxon>Xenopus</taxon>
    </lineage>
</organism>
<evidence type="ECO:0000256" key="1">
    <source>
        <dbReference type="SAM" id="Phobius"/>
    </source>
</evidence>
<gene>
    <name evidence="2" type="ORF">XELAEV_18038618mg</name>
</gene>
<dbReference type="EMBL" id="CM004480">
    <property type="protein sequence ID" value="OCT67323.1"/>
    <property type="molecule type" value="Genomic_DNA"/>
</dbReference>
<evidence type="ECO:0000313" key="2">
    <source>
        <dbReference type="EMBL" id="OCT67323.1"/>
    </source>
</evidence>
<reference evidence="3" key="1">
    <citation type="journal article" date="2016" name="Nature">
        <title>Genome evolution in the allotetraploid frog Xenopus laevis.</title>
        <authorList>
            <person name="Session A.M."/>
            <person name="Uno Y."/>
            <person name="Kwon T."/>
            <person name="Chapman J.A."/>
            <person name="Toyoda A."/>
            <person name="Takahashi S."/>
            <person name="Fukui A."/>
            <person name="Hikosaka A."/>
            <person name="Suzuki A."/>
            <person name="Kondo M."/>
            <person name="van Heeringen S.J."/>
            <person name="Quigley I."/>
            <person name="Heinz S."/>
            <person name="Ogino H."/>
            <person name="Ochi H."/>
            <person name="Hellsten U."/>
            <person name="Lyons J.B."/>
            <person name="Simakov O."/>
            <person name="Putnam N."/>
            <person name="Stites J."/>
            <person name="Kuroki Y."/>
            <person name="Tanaka T."/>
            <person name="Michiue T."/>
            <person name="Watanabe M."/>
            <person name="Bogdanovic O."/>
            <person name="Lister R."/>
            <person name="Georgiou G."/>
            <person name="Paranjpe S.S."/>
            <person name="van Kruijsbergen I."/>
            <person name="Shu S."/>
            <person name="Carlson J."/>
            <person name="Kinoshita T."/>
            <person name="Ohta Y."/>
            <person name="Mawaribuchi S."/>
            <person name="Jenkins J."/>
            <person name="Grimwood J."/>
            <person name="Schmutz J."/>
            <person name="Mitros T."/>
            <person name="Mozaffari S.V."/>
            <person name="Suzuki Y."/>
            <person name="Haramoto Y."/>
            <person name="Yamamoto T.S."/>
            <person name="Takagi C."/>
            <person name="Heald R."/>
            <person name="Miller K."/>
            <person name="Haudenschild C."/>
            <person name="Kitzman J."/>
            <person name="Nakayama T."/>
            <person name="Izutsu Y."/>
            <person name="Robert J."/>
            <person name="Fortriede J."/>
            <person name="Burns K."/>
            <person name="Lotay V."/>
            <person name="Karimi K."/>
            <person name="Yasuoka Y."/>
            <person name="Dichmann D.S."/>
            <person name="Flajnik M.F."/>
            <person name="Houston D.W."/>
            <person name="Shendure J."/>
            <person name="DuPasquier L."/>
            <person name="Vize P.D."/>
            <person name="Zorn A.M."/>
            <person name="Ito M."/>
            <person name="Marcotte E.M."/>
            <person name="Wallingford J.B."/>
            <person name="Ito Y."/>
            <person name="Asashima M."/>
            <person name="Ueno N."/>
            <person name="Matsuda Y."/>
            <person name="Veenstra G.J."/>
            <person name="Fujiyama A."/>
            <person name="Harland R.M."/>
            <person name="Taira M."/>
            <person name="Rokhsar D.S."/>
        </authorList>
    </citation>
    <scope>NUCLEOTIDE SEQUENCE [LARGE SCALE GENOMIC DNA]</scope>
    <source>
        <strain evidence="3">J</strain>
    </source>
</reference>
<keyword evidence="1" id="KW-0812">Transmembrane</keyword>